<gene>
    <name evidence="1" type="ORF">rCG_57671</name>
</gene>
<dbReference type="Proteomes" id="UP000234681">
    <property type="component" value="Chromosome 1"/>
</dbReference>
<name>A6JI93_RAT</name>
<sequence length="28" mass="3353">MQCFLKAPCPWEQPRCNRSEKWFLPGSI</sequence>
<reference evidence="2" key="1">
    <citation type="submission" date="2005-09" db="EMBL/GenBank/DDBJ databases">
        <authorList>
            <person name="Mural R.J."/>
            <person name="Li P.W."/>
            <person name="Adams M.D."/>
            <person name="Amanatides P.G."/>
            <person name="Baden-Tillson H."/>
            <person name="Barnstead M."/>
            <person name="Chin S.H."/>
            <person name="Dew I."/>
            <person name="Evans C.A."/>
            <person name="Ferriera S."/>
            <person name="Flanigan M."/>
            <person name="Fosler C."/>
            <person name="Glodek A."/>
            <person name="Gu Z."/>
            <person name="Holt R.A."/>
            <person name="Jennings D."/>
            <person name="Kraft C.L."/>
            <person name="Lu F."/>
            <person name="Nguyen T."/>
            <person name="Nusskern D.R."/>
            <person name="Pfannkoch C.M."/>
            <person name="Sitter C."/>
            <person name="Sutton G.G."/>
            <person name="Venter J.C."/>
            <person name="Wang Z."/>
            <person name="Woodage T."/>
            <person name="Zheng X.H."/>
            <person name="Zhong F."/>
        </authorList>
    </citation>
    <scope>NUCLEOTIDE SEQUENCE [LARGE SCALE GENOMIC DNA]</scope>
    <source>
        <strain>BN</strain>
        <strain evidence="2">Sprague-Dawley</strain>
    </source>
</reference>
<organism evidence="1 2">
    <name type="scientific">Rattus norvegicus</name>
    <name type="common">Rat</name>
    <dbReference type="NCBI Taxonomy" id="10116"/>
    <lineage>
        <taxon>Eukaryota</taxon>
        <taxon>Metazoa</taxon>
        <taxon>Chordata</taxon>
        <taxon>Craniata</taxon>
        <taxon>Vertebrata</taxon>
        <taxon>Euteleostomi</taxon>
        <taxon>Mammalia</taxon>
        <taxon>Eutheria</taxon>
        <taxon>Euarchontoglires</taxon>
        <taxon>Glires</taxon>
        <taxon>Rodentia</taxon>
        <taxon>Myomorpha</taxon>
        <taxon>Muroidea</taxon>
        <taxon>Muridae</taxon>
        <taxon>Murinae</taxon>
        <taxon>Rattus</taxon>
    </lineage>
</organism>
<evidence type="ECO:0000313" key="2">
    <source>
        <dbReference type="Proteomes" id="UP000234681"/>
    </source>
</evidence>
<dbReference type="EMBL" id="CH473986">
    <property type="protein sequence ID" value="EDL94567.1"/>
    <property type="molecule type" value="Genomic_DNA"/>
</dbReference>
<protein>
    <submittedName>
        <fullName evidence="1">RCG57671, isoform CRA_a</fullName>
    </submittedName>
</protein>
<dbReference type="AlphaFoldDB" id="A6JI93"/>
<proteinExistence type="predicted"/>
<evidence type="ECO:0000313" key="1">
    <source>
        <dbReference type="EMBL" id="EDL94567.1"/>
    </source>
</evidence>
<accession>A6JI93</accession>